<protein>
    <submittedName>
        <fullName evidence="7">AAA family ATPase</fullName>
    </submittedName>
</protein>
<evidence type="ECO:0000256" key="3">
    <source>
        <dbReference type="ARBA" id="ARBA00022705"/>
    </source>
</evidence>
<dbReference type="GO" id="GO:0005524">
    <property type="term" value="F:ATP binding"/>
    <property type="evidence" value="ECO:0007669"/>
    <property type="project" value="UniProtKB-KW"/>
</dbReference>
<evidence type="ECO:0000256" key="4">
    <source>
        <dbReference type="ARBA" id="ARBA00022741"/>
    </source>
</evidence>
<dbReference type="CDD" id="cd00009">
    <property type="entry name" value="AAA"/>
    <property type="match status" value="1"/>
</dbReference>
<organism evidence="7 8">
    <name type="scientific">Candidatus Kerfeldbacteria bacterium CG15_BIG_FIL_POST_REV_8_21_14_020_45_12</name>
    <dbReference type="NCBI Taxonomy" id="2014247"/>
    <lineage>
        <taxon>Bacteria</taxon>
        <taxon>Candidatus Kerfeldiibacteriota</taxon>
    </lineage>
</organism>
<evidence type="ECO:0000256" key="5">
    <source>
        <dbReference type="ARBA" id="ARBA00022840"/>
    </source>
</evidence>
<dbReference type="Pfam" id="PF12002">
    <property type="entry name" value="MgsA_C"/>
    <property type="match status" value="1"/>
</dbReference>
<dbReference type="SUPFAM" id="SSF48019">
    <property type="entry name" value="post-AAA+ oligomerization domain-like"/>
    <property type="match status" value="1"/>
</dbReference>
<dbReference type="FunFam" id="3.40.50.300:FF:000137">
    <property type="entry name" value="Replication-associated recombination protein A"/>
    <property type="match status" value="1"/>
</dbReference>
<dbReference type="Gene3D" id="1.10.3710.10">
    <property type="entry name" value="DNA polymerase III clamp loader subunits, C-terminal domain"/>
    <property type="match status" value="1"/>
</dbReference>
<dbReference type="InterPro" id="IPR003959">
    <property type="entry name" value="ATPase_AAA_core"/>
</dbReference>
<evidence type="ECO:0000259" key="6">
    <source>
        <dbReference type="SMART" id="SM00382"/>
    </source>
</evidence>
<dbReference type="Proteomes" id="UP000230292">
    <property type="component" value="Unassembled WGS sequence"/>
</dbReference>
<dbReference type="AlphaFoldDB" id="A0A2M7H222"/>
<dbReference type="InterPro" id="IPR051314">
    <property type="entry name" value="AAA_ATPase_RarA/MGS1/WRNIP1"/>
</dbReference>
<dbReference type="InterPro" id="IPR032423">
    <property type="entry name" value="AAA_assoc_2"/>
</dbReference>
<dbReference type="GO" id="GO:0003677">
    <property type="term" value="F:DNA binding"/>
    <property type="evidence" value="ECO:0007669"/>
    <property type="project" value="InterPro"/>
</dbReference>
<dbReference type="InterPro" id="IPR003593">
    <property type="entry name" value="AAA+_ATPase"/>
</dbReference>
<dbReference type="GO" id="GO:0000731">
    <property type="term" value="P:DNA synthesis involved in DNA repair"/>
    <property type="evidence" value="ECO:0007669"/>
    <property type="project" value="TreeGrafter"/>
</dbReference>
<dbReference type="GO" id="GO:0016887">
    <property type="term" value="F:ATP hydrolysis activity"/>
    <property type="evidence" value="ECO:0007669"/>
    <property type="project" value="InterPro"/>
</dbReference>
<dbReference type="SUPFAM" id="SSF52540">
    <property type="entry name" value="P-loop containing nucleoside triphosphate hydrolases"/>
    <property type="match status" value="1"/>
</dbReference>
<name>A0A2M7H222_9BACT</name>
<accession>A0A2M7H222</accession>
<keyword evidence="5" id="KW-0067">ATP-binding</keyword>
<keyword evidence="3" id="KW-0235">DNA replication</keyword>
<evidence type="ECO:0000313" key="8">
    <source>
        <dbReference type="Proteomes" id="UP000230292"/>
    </source>
</evidence>
<proteinExistence type="inferred from homology"/>
<dbReference type="FunFam" id="1.20.272.10:FF:000001">
    <property type="entry name" value="Putative AAA family ATPase"/>
    <property type="match status" value="1"/>
</dbReference>
<dbReference type="Pfam" id="PF00004">
    <property type="entry name" value="AAA"/>
    <property type="match status" value="1"/>
</dbReference>
<evidence type="ECO:0000313" key="7">
    <source>
        <dbReference type="EMBL" id="PIW36281.1"/>
    </source>
</evidence>
<dbReference type="PANTHER" id="PTHR13779:SF7">
    <property type="entry name" value="ATPASE WRNIP1"/>
    <property type="match status" value="1"/>
</dbReference>
<comment type="similarity">
    <text evidence="2">Belongs to the AAA ATPase family. RarA/MGS1/WRNIP1 subfamily.</text>
</comment>
<gene>
    <name evidence="7" type="ORF">COW24_06230</name>
</gene>
<dbReference type="SMART" id="SM00382">
    <property type="entry name" value="AAA"/>
    <property type="match status" value="1"/>
</dbReference>
<dbReference type="CDD" id="cd18139">
    <property type="entry name" value="HLD_clamp_RarA"/>
    <property type="match status" value="1"/>
</dbReference>
<dbReference type="PANTHER" id="PTHR13779">
    <property type="entry name" value="WERNER HELICASE-INTERACTING PROTEIN 1 FAMILY MEMBER"/>
    <property type="match status" value="1"/>
</dbReference>
<dbReference type="GO" id="GO:0017116">
    <property type="term" value="F:single-stranded DNA helicase activity"/>
    <property type="evidence" value="ECO:0007669"/>
    <property type="project" value="TreeGrafter"/>
</dbReference>
<reference evidence="7 8" key="1">
    <citation type="submission" date="2017-09" db="EMBL/GenBank/DDBJ databases">
        <title>Depth-based differentiation of microbial function through sediment-hosted aquifers and enrichment of novel symbionts in the deep terrestrial subsurface.</title>
        <authorList>
            <person name="Probst A.J."/>
            <person name="Ladd B."/>
            <person name="Jarett J.K."/>
            <person name="Geller-Mcgrath D.E."/>
            <person name="Sieber C.M."/>
            <person name="Emerson J.B."/>
            <person name="Anantharaman K."/>
            <person name="Thomas B.C."/>
            <person name="Malmstrom R."/>
            <person name="Stieglmeier M."/>
            <person name="Klingl A."/>
            <person name="Woyke T."/>
            <person name="Ryan C.M."/>
            <person name="Banfield J.F."/>
        </authorList>
    </citation>
    <scope>NUCLEOTIDE SEQUENCE [LARGE SCALE GENOMIC DNA]</scope>
    <source>
        <strain evidence="7">CG15_BIG_FIL_POST_REV_8_21_14_020_45_12</strain>
    </source>
</reference>
<dbReference type="GO" id="GO:0006261">
    <property type="term" value="P:DNA-templated DNA replication"/>
    <property type="evidence" value="ECO:0007669"/>
    <property type="project" value="TreeGrafter"/>
</dbReference>
<comment type="caution">
    <text evidence="7">The sequence shown here is derived from an EMBL/GenBank/DDBJ whole genome shotgun (WGS) entry which is preliminary data.</text>
</comment>
<dbReference type="Pfam" id="PF16193">
    <property type="entry name" value="AAA_assoc_2"/>
    <property type="match status" value="1"/>
</dbReference>
<dbReference type="EMBL" id="PFGC01000064">
    <property type="protein sequence ID" value="PIW36281.1"/>
    <property type="molecule type" value="Genomic_DNA"/>
</dbReference>
<dbReference type="InterPro" id="IPR021886">
    <property type="entry name" value="MgsA_C"/>
</dbReference>
<dbReference type="Gene3D" id="1.10.8.60">
    <property type="match status" value="1"/>
</dbReference>
<evidence type="ECO:0000256" key="2">
    <source>
        <dbReference type="ARBA" id="ARBA00008959"/>
    </source>
</evidence>
<dbReference type="InterPro" id="IPR008921">
    <property type="entry name" value="DNA_pol3_clamp-load_cplx_C"/>
</dbReference>
<dbReference type="Gene3D" id="3.40.50.300">
    <property type="entry name" value="P-loop containing nucleotide triphosphate hydrolases"/>
    <property type="match status" value="1"/>
</dbReference>
<evidence type="ECO:0000256" key="1">
    <source>
        <dbReference type="ARBA" id="ARBA00002393"/>
    </source>
</evidence>
<dbReference type="Gene3D" id="1.20.272.10">
    <property type="match status" value="1"/>
</dbReference>
<comment type="function">
    <text evidence="1">DNA-dependent ATPase that plays important roles in cellular responses to stalled DNA replication processes.</text>
</comment>
<sequence>MNTLFDKPNPHAPLAEKLRPTSLDDFVGQEELIGPGTMLRELIERDEIPSMILWGPPGSGKTTLATIIAAATGSQFTQLSAVSTGKKDLKQVLEKAKTDREFYQKKSILFLDEIHRWNKGQQDALLPAVEKGDIVLIGATTENPSFEVNSALLSRTQVFVLKQLTEEQIGTLLKRAAGELKVKLPEDVVDFLASLANGDARTALNTLELAHQSGKPLTKTLIKESVQKTFLYDKSGEEHFNMISALHKTMRASDPNAALYWLARMLQSGEDPLYVARRIIRFASEDVGNEKPTGLVLAVAAYNTCHYLGMPECNLALAQAVEYLARAPKSRSLDSAWSAIMKDIIEEPNAPVPMHLRNAPTKLMKELGYGDRDQESNLPENLAGRVYLSN</sequence>
<keyword evidence="4" id="KW-0547">Nucleotide-binding</keyword>
<dbReference type="GO" id="GO:0008047">
    <property type="term" value="F:enzyme activator activity"/>
    <property type="evidence" value="ECO:0007669"/>
    <property type="project" value="TreeGrafter"/>
</dbReference>
<dbReference type="InterPro" id="IPR027417">
    <property type="entry name" value="P-loop_NTPase"/>
</dbReference>
<feature type="domain" description="AAA+ ATPase" evidence="6">
    <location>
        <begin position="47"/>
        <end position="164"/>
    </location>
</feature>